<organism evidence="1 2">
    <name type="scientific">Pseudarthrobacter siccitolerans</name>
    <dbReference type="NCBI Taxonomy" id="861266"/>
    <lineage>
        <taxon>Bacteria</taxon>
        <taxon>Bacillati</taxon>
        <taxon>Actinomycetota</taxon>
        <taxon>Actinomycetes</taxon>
        <taxon>Micrococcales</taxon>
        <taxon>Micrococcaceae</taxon>
        <taxon>Pseudarthrobacter</taxon>
    </lineage>
</organism>
<comment type="caution">
    <text evidence="1">The sequence shown here is derived from an EMBL/GenBank/DDBJ whole genome shotgun (WGS) entry which is preliminary data.</text>
</comment>
<accession>A0A024GWN6</accession>
<dbReference type="Proteomes" id="UP000035722">
    <property type="component" value="Unassembled WGS sequence"/>
</dbReference>
<name>A0A024GWN6_9MICC</name>
<evidence type="ECO:0000313" key="1">
    <source>
        <dbReference type="EMBL" id="CCQ44163.1"/>
    </source>
</evidence>
<reference evidence="2" key="1">
    <citation type="journal article" date="2014" name="Genome Announc.">
        <title>Genome Sequence of Arthrobacter siccitolerans 4J27, a Xeroprotectant-Producing Desiccation-Tolerant Microorganism.</title>
        <authorList>
            <person name="Manzanera M."/>
            <person name="Santa-Cruz-Calvo L."/>
            <person name="Vilchez J.I."/>
            <person name="Garcia-Fontana C."/>
            <person name="Silva-Castro G.A."/>
            <person name="Calvo C."/>
            <person name="Gonzalez-Lopez J."/>
        </authorList>
    </citation>
    <scope>NUCLEOTIDE SEQUENCE [LARGE SCALE GENOMIC DNA]</scope>
    <source>
        <strain evidence="2">4J27</strain>
    </source>
</reference>
<protein>
    <submittedName>
        <fullName evidence="1">Uncharacterized protein</fullName>
    </submittedName>
</protein>
<dbReference type="AlphaFoldDB" id="A0A024GWN6"/>
<proteinExistence type="predicted"/>
<dbReference type="STRING" id="861266.ARTSIC4J27_87"/>
<dbReference type="EMBL" id="CAQI01000025">
    <property type="protein sequence ID" value="CCQ44163.1"/>
    <property type="molecule type" value="Genomic_DNA"/>
</dbReference>
<evidence type="ECO:0000313" key="2">
    <source>
        <dbReference type="Proteomes" id="UP000035722"/>
    </source>
</evidence>
<sequence length="66" mass="7750">MEKHPLLIWTGLAPGDFVALRANDAQNYVGMVESKTSDGLMIWMRDEMNERRLFHFQDCWSVQLLH</sequence>
<gene>
    <name evidence="1" type="ORF">ARTSIC4J27_87</name>
</gene>
<keyword evidence="2" id="KW-1185">Reference proteome</keyword>